<evidence type="ECO:0000313" key="2">
    <source>
        <dbReference type="EMBL" id="AEY58994.1"/>
    </source>
</evidence>
<reference evidence="2" key="1">
    <citation type="submission" date="2011-11" db="EMBL/GenBank/DDBJ databases">
        <title>Decoding the brain transcriptome of the Eastern honeybee (Apis cerana) based on pyrosequencing.</title>
        <authorList>
            <person name="Sun L."/>
            <person name="Zheng H."/>
            <person name="Wang Y."/>
            <person name="Xie X."/>
            <person name="Zhu Y."/>
            <person name="Gu W."/>
            <person name="Wang S."/>
        </authorList>
    </citation>
    <scope>NUCLEOTIDE SEQUENCE</scope>
    <source>
        <tissue evidence="2">Brain</tissue>
    </source>
</reference>
<dbReference type="EMBL" id="JR040136">
    <property type="protein sequence ID" value="AEY58994.1"/>
    <property type="molecule type" value="mRNA"/>
</dbReference>
<dbReference type="AlphaFoldDB" id="V9IFA1"/>
<name>V9IFA1_APICE</name>
<proteinExistence type="evidence at transcript level"/>
<gene>
    <name evidence="2" type="ORF">ACCB01656.2</name>
</gene>
<feature type="region of interest" description="Disordered" evidence="1">
    <location>
        <begin position="40"/>
        <end position="164"/>
    </location>
</feature>
<protein>
    <submittedName>
        <fullName evidence="2">Jumonji domain containing 1B</fullName>
    </submittedName>
</protein>
<evidence type="ECO:0000256" key="1">
    <source>
        <dbReference type="SAM" id="MobiDB-lite"/>
    </source>
</evidence>
<organism evidence="2">
    <name type="scientific">Apis cerana</name>
    <name type="common">Indian honeybee</name>
    <dbReference type="NCBI Taxonomy" id="7461"/>
    <lineage>
        <taxon>Eukaryota</taxon>
        <taxon>Metazoa</taxon>
        <taxon>Ecdysozoa</taxon>
        <taxon>Arthropoda</taxon>
        <taxon>Hexapoda</taxon>
        <taxon>Insecta</taxon>
        <taxon>Pterygota</taxon>
        <taxon>Neoptera</taxon>
        <taxon>Endopterygota</taxon>
        <taxon>Hymenoptera</taxon>
        <taxon>Apocrita</taxon>
        <taxon>Aculeata</taxon>
        <taxon>Apoidea</taxon>
        <taxon>Anthophila</taxon>
        <taxon>Apidae</taxon>
        <taxon>Apis</taxon>
    </lineage>
</organism>
<accession>V9IFA1</accession>
<sequence>MERERLEKQRAAEQAVHKHFEESLRLAQQKRNMQSTSMAWNSFLPLPPPGSRTHAAPHSGMTAHVGHHHPGTGAAVTHPVTVAQQQQREREEREREARERDAREQRQRETENLGDEGTPPGRGREIAQTGRGQRSRCRPTKSRLLRSHCTSDSTGVSTLERARQSRLPTTASALEDLEVVASREQSSRETAACGRAVAQLSAESGA</sequence>
<feature type="compositionally biased region" description="Basic residues" evidence="1">
    <location>
        <begin position="133"/>
        <end position="146"/>
    </location>
</feature>
<feature type="compositionally biased region" description="Polar residues" evidence="1">
    <location>
        <begin position="148"/>
        <end position="157"/>
    </location>
</feature>
<feature type="compositionally biased region" description="Basic and acidic residues" evidence="1">
    <location>
        <begin position="87"/>
        <end position="111"/>
    </location>
</feature>